<proteinExistence type="predicted"/>
<sequence>DRANVAVRLRPRKFLFGHLAFLLRETFPTTVPREHRRARPDKVFPAGGCDARFPSKFRVWFAKSNLRGHAVDARSFQDPTAMTFPGKSSRAKRRS</sequence>
<reference evidence="2" key="1">
    <citation type="journal article" date="2019" name="Int. J. Syst. Evol. Microbiol.">
        <title>The Global Catalogue of Microorganisms (GCM) 10K type strain sequencing project: providing services to taxonomists for standard genome sequencing and annotation.</title>
        <authorList>
            <consortium name="The Broad Institute Genomics Platform"/>
            <consortium name="The Broad Institute Genome Sequencing Center for Infectious Disease"/>
            <person name="Wu L."/>
            <person name="Ma J."/>
        </authorList>
    </citation>
    <scope>NUCLEOTIDE SEQUENCE [LARGE SCALE GENOMIC DNA]</scope>
    <source>
        <strain evidence="2">KCTC 42282</strain>
    </source>
</reference>
<name>A0ABV7UBV9_9HYPH</name>
<gene>
    <name evidence="1" type="ORF">ACFONL_01840</name>
</gene>
<evidence type="ECO:0000313" key="2">
    <source>
        <dbReference type="Proteomes" id="UP001595704"/>
    </source>
</evidence>
<evidence type="ECO:0000313" key="1">
    <source>
        <dbReference type="EMBL" id="MFC3636130.1"/>
    </source>
</evidence>
<organism evidence="1 2">
    <name type="scientific">Camelimonas fluminis</name>
    <dbReference type="NCBI Taxonomy" id="1576911"/>
    <lineage>
        <taxon>Bacteria</taxon>
        <taxon>Pseudomonadati</taxon>
        <taxon>Pseudomonadota</taxon>
        <taxon>Alphaproteobacteria</taxon>
        <taxon>Hyphomicrobiales</taxon>
        <taxon>Chelatococcaceae</taxon>
        <taxon>Camelimonas</taxon>
    </lineage>
</organism>
<dbReference type="RefSeq" id="WP_376853075.1">
    <property type="nucleotide sequence ID" value="NZ_JBHRYC010000023.1"/>
</dbReference>
<protein>
    <submittedName>
        <fullName evidence="1">Uncharacterized protein</fullName>
    </submittedName>
</protein>
<keyword evidence="2" id="KW-1185">Reference proteome</keyword>
<dbReference type="Proteomes" id="UP001595704">
    <property type="component" value="Unassembled WGS sequence"/>
</dbReference>
<comment type="caution">
    <text evidence="1">The sequence shown here is derived from an EMBL/GenBank/DDBJ whole genome shotgun (WGS) entry which is preliminary data.</text>
</comment>
<accession>A0ABV7UBV9</accession>
<feature type="non-terminal residue" evidence="1">
    <location>
        <position position="1"/>
    </location>
</feature>
<dbReference type="EMBL" id="JBHRYC010000023">
    <property type="protein sequence ID" value="MFC3636130.1"/>
    <property type="molecule type" value="Genomic_DNA"/>
</dbReference>